<dbReference type="PANTHER" id="PTHR40980:SF4">
    <property type="entry name" value="TONB-DEPENDENT RECEPTOR-LIKE BETA-BARREL DOMAIN-CONTAINING PROTEIN"/>
    <property type="match status" value="1"/>
</dbReference>
<evidence type="ECO:0000259" key="4">
    <source>
        <dbReference type="Pfam" id="PF14905"/>
    </source>
</evidence>
<organism evidence="5 6">
    <name type="scientific">Mucilaginibacter gynuensis</name>
    <dbReference type="NCBI Taxonomy" id="1302236"/>
    <lineage>
        <taxon>Bacteria</taxon>
        <taxon>Pseudomonadati</taxon>
        <taxon>Bacteroidota</taxon>
        <taxon>Sphingobacteriia</taxon>
        <taxon>Sphingobacteriales</taxon>
        <taxon>Sphingobacteriaceae</taxon>
        <taxon>Mucilaginibacter</taxon>
    </lineage>
</organism>
<keyword evidence="2" id="KW-0472">Membrane</keyword>
<evidence type="ECO:0000256" key="2">
    <source>
        <dbReference type="ARBA" id="ARBA00023136"/>
    </source>
</evidence>
<dbReference type="InterPro" id="IPR008969">
    <property type="entry name" value="CarboxyPept-like_regulatory"/>
</dbReference>
<dbReference type="EMBL" id="BAABFT010000008">
    <property type="protein sequence ID" value="GAA4327938.1"/>
    <property type="molecule type" value="Genomic_DNA"/>
</dbReference>
<comment type="caution">
    <text evidence="5">The sequence shown here is derived from an EMBL/GenBank/DDBJ whole genome shotgun (WGS) entry which is preliminary data.</text>
</comment>
<keyword evidence="6" id="KW-1185">Reference proteome</keyword>
<dbReference type="Gene3D" id="2.40.170.20">
    <property type="entry name" value="TonB-dependent receptor, beta-barrel domain"/>
    <property type="match status" value="1"/>
</dbReference>
<evidence type="ECO:0000256" key="3">
    <source>
        <dbReference type="ARBA" id="ARBA00023237"/>
    </source>
</evidence>
<name>A0ABP8GPZ8_9SPHI</name>
<gene>
    <name evidence="5" type="ORF">GCM10023149_31690</name>
</gene>
<comment type="subcellular location">
    <subcellularLocation>
        <location evidence="1">Cell outer membrane</location>
    </subcellularLocation>
</comment>
<dbReference type="Pfam" id="PF14905">
    <property type="entry name" value="OMP_b-brl_3"/>
    <property type="match status" value="1"/>
</dbReference>
<dbReference type="SUPFAM" id="SSF56935">
    <property type="entry name" value="Porins"/>
    <property type="match status" value="1"/>
</dbReference>
<feature type="domain" description="Outer membrane protein beta-barrel" evidence="4">
    <location>
        <begin position="368"/>
        <end position="766"/>
    </location>
</feature>
<keyword evidence="3" id="KW-0998">Cell outer membrane</keyword>
<dbReference type="PANTHER" id="PTHR40980">
    <property type="entry name" value="PLUG DOMAIN-CONTAINING PROTEIN"/>
    <property type="match status" value="1"/>
</dbReference>
<dbReference type="InterPro" id="IPR041700">
    <property type="entry name" value="OMP_b-brl_3"/>
</dbReference>
<proteinExistence type="predicted"/>
<dbReference type="Proteomes" id="UP001500582">
    <property type="component" value="Unassembled WGS sequence"/>
</dbReference>
<dbReference type="Pfam" id="PF13620">
    <property type="entry name" value="CarboxypepD_reg"/>
    <property type="match status" value="1"/>
</dbReference>
<evidence type="ECO:0000256" key="1">
    <source>
        <dbReference type="ARBA" id="ARBA00004442"/>
    </source>
</evidence>
<protein>
    <submittedName>
        <fullName evidence="5">Outer membrane beta-barrel family protein</fullName>
    </submittedName>
</protein>
<dbReference type="InterPro" id="IPR018247">
    <property type="entry name" value="EF_Hand_1_Ca_BS"/>
</dbReference>
<dbReference type="PROSITE" id="PS00018">
    <property type="entry name" value="EF_HAND_1"/>
    <property type="match status" value="1"/>
</dbReference>
<sequence>MSCYAHAQTTATGIEGKVLSENEVPADAATVRLLSYPDSAIIRTTISDKSGYFEFKALTPGSYFIQITKVGYRKQYTLRYQVVADNSIKTPDISLIPITKQLKEITITDKREFVEVRPDKTVLNVDKSIVASGNSILDVLRTAPGVKVMNDEVIFKGGQKALIAINGKTVLLSGDQLSDLLKSYQSANVSQVELISNPSAKYDAAGGGLINIVLKKNKELGLRVSVFESASIGDKYKLNTGFSANYRTEKFNLFGNYNFSQNKIPRTWDINRNILMDDVVSGYDVKYLGTTVAKNHNFNIGADFIVKPGHNIGVLVTGYVNPVKVDKTNTTNLTANGILDSTITSLSTINRRIDNINYNLNYKGTFGKDKDHTLSADFDLSEYDRRSFENLRNDFLNVNRIAYRNPVFFEVTSPADINIKSFKVDYSKKIGEKGSFETGVKYSDVNSDNQIDFEELVNNQYTLVPSLTDHFTYKERIKAGYVNYTNTIGKADITIGVRAEETNANRKSFNPDRVADTSYFNLFPTAQVVYEVNDKHELTFNYNRRIGRPNYQDLNPFVAYIDKYAYSTGNPFLRPQYTNAFEFSDTYLGKYKATVGVNLINAFYTTVYLQNDVTGVYTTTKNNFGNRYQYNAEFNIPVEVTSWWQISNYLSGSIEKYTYNAETAQTKHAYDMLLQVNQTFVITPELKAEFNGSYETPTYFGIKSYREQYYFSAGLSQAINTYGSVKLAMSDIFNTYVDRYNTRFMNLDLKGREKAGTRFVTLSFTYRFGNQSVKSARKRVGGAVDEQTRLSGSSSEN</sequence>
<dbReference type="Gene3D" id="2.60.40.1120">
    <property type="entry name" value="Carboxypeptidase-like, regulatory domain"/>
    <property type="match status" value="1"/>
</dbReference>
<accession>A0ABP8GPZ8</accession>
<dbReference type="SUPFAM" id="SSF49464">
    <property type="entry name" value="Carboxypeptidase regulatory domain-like"/>
    <property type="match status" value="1"/>
</dbReference>
<evidence type="ECO:0000313" key="6">
    <source>
        <dbReference type="Proteomes" id="UP001500582"/>
    </source>
</evidence>
<reference evidence="6" key="1">
    <citation type="journal article" date="2019" name="Int. J. Syst. Evol. Microbiol.">
        <title>The Global Catalogue of Microorganisms (GCM) 10K type strain sequencing project: providing services to taxonomists for standard genome sequencing and annotation.</title>
        <authorList>
            <consortium name="The Broad Institute Genomics Platform"/>
            <consortium name="The Broad Institute Genome Sequencing Center for Infectious Disease"/>
            <person name="Wu L."/>
            <person name="Ma J."/>
        </authorList>
    </citation>
    <scope>NUCLEOTIDE SEQUENCE [LARGE SCALE GENOMIC DNA]</scope>
    <source>
        <strain evidence="6">JCM 17705</strain>
    </source>
</reference>
<dbReference type="InterPro" id="IPR036942">
    <property type="entry name" value="Beta-barrel_TonB_sf"/>
</dbReference>
<evidence type="ECO:0000313" key="5">
    <source>
        <dbReference type="EMBL" id="GAA4327938.1"/>
    </source>
</evidence>